<name>A0ABX8VPD1_9MYCO</name>
<keyword evidence="3" id="KW-1185">Reference proteome</keyword>
<proteinExistence type="predicted"/>
<organism evidence="2 3">
    <name type="scientific">Mycolicibacterium pallens</name>
    <dbReference type="NCBI Taxonomy" id="370524"/>
    <lineage>
        <taxon>Bacteria</taxon>
        <taxon>Bacillati</taxon>
        <taxon>Actinomycetota</taxon>
        <taxon>Actinomycetes</taxon>
        <taxon>Mycobacteriales</taxon>
        <taxon>Mycobacteriaceae</taxon>
        <taxon>Mycolicibacterium</taxon>
    </lineage>
</organism>
<dbReference type="Proteomes" id="UP000825367">
    <property type="component" value="Chromosome"/>
</dbReference>
<dbReference type="InterPro" id="IPR021213">
    <property type="entry name" value="DUF2567"/>
</dbReference>
<protein>
    <submittedName>
        <fullName evidence="2">DUF2567 domain-containing protein</fullName>
    </submittedName>
</protein>
<gene>
    <name evidence="2" type="ORF">K0O64_13775</name>
</gene>
<dbReference type="RefSeq" id="WP_071945049.1">
    <property type="nucleotide sequence ID" value="NZ_BAAAVX010000042.1"/>
</dbReference>
<keyword evidence="1" id="KW-0812">Transmembrane</keyword>
<accession>A0ABX8VPD1</accession>
<feature type="transmembrane region" description="Helical" evidence="1">
    <location>
        <begin position="58"/>
        <end position="79"/>
    </location>
</feature>
<dbReference type="EMBL" id="CP080333">
    <property type="protein sequence ID" value="QYL19452.1"/>
    <property type="molecule type" value="Genomic_DNA"/>
</dbReference>
<keyword evidence="1" id="KW-1133">Transmembrane helix</keyword>
<evidence type="ECO:0000313" key="3">
    <source>
        <dbReference type="Proteomes" id="UP000825367"/>
    </source>
</evidence>
<keyword evidence="1" id="KW-0472">Membrane</keyword>
<evidence type="ECO:0000256" key="1">
    <source>
        <dbReference type="SAM" id="Phobius"/>
    </source>
</evidence>
<feature type="transmembrane region" description="Helical" evidence="1">
    <location>
        <begin position="150"/>
        <end position="171"/>
    </location>
</feature>
<dbReference type="Pfam" id="PF10821">
    <property type="entry name" value="DUF2567"/>
    <property type="match status" value="1"/>
</dbReference>
<evidence type="ECO:0000313" key="2">
    <source>
        <dbReference type="EMBL" id="QYL19452.1"/>
    </source>
</evidence>
<reference evidence="2 3" key="1">
    <citation type="submission" date="2021-07" db="EMBL/GenBank/DDBJ databases">
        <title>Whole genome sequencing of non-tuberculosis mycobacteria type-strains.</title>
        <authorList>
            <person name="Igarashi Y."/>
            <person name="Osugi A."/>
            <person name="Mitarai S."/>
        </authorList>
    </citation>
    <scope>NUCLEOTIDE SEQUENCE [LARGE SCALE GENOMIC DNA]</scope>
    <source>
        <strain evidence="2 3">JCM 16370</strain>
    </source>
</reference>
<sequence length="198" mass="20753">MKRQKAALTVFLGLTLAGAVVGAVWALLAPSAHGVIALTRSGQRVQTYLGSESDHLFVSAALLVGLLTSMAIVAAVLVWQWRIHRGPLLATALWMGSVASAGAAAGVGALLVRWHYGPVPFDTAPVSPEHRIFYYSEAPPVFFAHGPLQIATTLLFPAAIAALTYALLAVATPRDDLGALPPMERVLVTAGGTEPGRR</sequence>
<feature type="transmembrane region" description="Helical" evidence="1">
    <location>
        <begin position="91"/>
        <end position="112"/>
    </location>
</feature>